<dbReference type="SUPFAM" id="SSF51735">
    <property type="entry name" value="NAD(P)-binding Rossmann-fold domains"/>
    <property type="match status" value="1"/>
</dbReference>
<dbReference type="AlphaFoldDB" id="A0A316J3G3"/>
<dbReference type="RefSeq" id="WP_109707854.1">
    <property type="nucleotide sequence ID" value="NZ_QGDB01000009.1"/>
</dbReference>
<evidence type="ECO:0000313" key="3">
    <source>
        <dbReference type="EMBL" id="PWL16472.1"/>
    </source>
</evidence>
<protein>
    <submittedName>
        <fullName evidence="3">Short chain dehydrogenase</fullName>
    </submittedName>
</protein>
<comment type="caution">
    <text evidence="3">The sequence shown here is derived from an EMBL/GenBank/DDBJ whole genome shotgun (WGS) entry which is preliminary data.</text>
</comment>
<dbReference type="InterPro" id="IPR036291">
    <property type="entry name" value="NAD(P)-bd_dom_sf"/>
</dbReference>
<dbReference type="PANTHER" id="PTHR43180:SF33">
    <property type="entry name" value="15-HYDROXYPROSTAGLANDIN DEHYDROGENASE [NAD(+)]-LIKE"/>
    <property type="match status" value="1"/>
</dbReference>
<keyword evidence="2" id="KW-0560">Oxidoreductase</keyword>
<accession>A0A316J3G3</accession>
<dbReference type="CDD" id="cd05233">
    <property type="entry name" value="SDR_c"/>
    <property type="match status" value="1"/>
</dbReference>
<evidence type="ECO:0000256" key="2">
    <source>
        <dbReference type="ARBA" id="ARBA00023002"/>
    </source>
</evidence>
<dbReference type="PROSITE" id="PS00061">
    <property type="entry name" value="ADH_SHORT"/>
    <property type="match status" value="1"/>
</dbReference>
<keyword evidence="4" id="KW-1185">Reference proteome</keyword>
<dbReference type="InterPro" id="IPR020904">
    <property type="entry name" value="Sc_DH/Rdtase_CS"/>
</dbReference>
<evidence type="ECO:0000256" key="1">
    <source>
        <dbReference type="ARBA" id="ARBA00006484"/>
    </source>
</evidence>
<reference evidence="3 4" key="1">
    <citation type="submission" date="2018-05" db="EMBL/GenBank/DDBJ databases">
        <title>Comparative genomic sequence analysis between strain HN4 and CCM 8460T (Falsochrobactrum ovis) will provide more evidence to prove that HN4 is a new species of Falsochrobactrum.</title>
        <authorList>
            <person name="Lyu W."/>
            <person name="Sun L."/>
            <person name="Yao L."/>
        </authorList>
    </citation>
    <scope>NUCLEOTIDE SEQUENCE [LARGE SCALE GENOMIC DNA]</scope>
    <source>
        <strain evidence="3 4">HN4</strain>
    </source>
</reference>
<organism evidence="3 4">
    <name type="scientific">Falsochrobactrum shanghaiense</name>
    <dbReference type="NCBI Taxonomy" id="2201899"/>
    <lineage>
        <taxon>Bacteria</taxon>
        <taxon>Pseudomonadati</taxon>
        <taxon>Pseudomonadota</taxon>
        <taxon>Alphaproteobacteria</taxon>
        <taxon>Hyphomicrobiales</taxon>
        <taxon>Brucellaceae</taxon>
        <taxon>Falsochrobactrum</taxon>
    </lineage>
</organism>
<dbReference type="NCBIfam" id="NF005559">
    <property type="entry name" value="PRK07231.1"/>
    <property type="match status" value="1"/>
</dbReference>
<dbReference type="PANTHER" id="PTHR43180">
    <property type="entry name" value="3-OXOACYL-(ACYL-CARRIER-PROTEIN) REDUCTASE (AFU_ORTHOLOGUE AFUA_6G11210)"/>
    <property type="match status" value="1"/>
</dbReference>
<dbReference type="Pfam" id="PF13561">
    <property type="entry name" value="adh_short_C2"/>
    <property type="match status" value="1"/>
</dbReference>
<dbReference type="FunFam" id="3.40.50.720:FF:000084">
    <property type="entry name" value="Short-chain dehydrogenase reductase"/>
    <property type="match status" value="1"/>
</dbReference>
<dbReference type="EMBL" id="QGDB01000009">
    <property type="protein sequence ID" value="PWL16472.1"/>
    <property type="molecule type" value="Genomic_DNA"/>
</dbReference>
<dbReference type="Gene3D" id="3.40.50.720">
    <property type="entry name" value="NAD(P)-binding Rossmann-like Domain"/>
    <property type="match status" value="1"/>
</dbReference>
<dbReference type="InterPro" id="IPR002347">
    <property type="entry name" value="SDR_fam"/>
</dbReference>
<dbReference type="OrthoDB" id="9780084at2"/>
<gene>
    <name evidence="3" type="ORF">DKP76_16900</name>
</gene>
<dbReference type="GO" id="GO:0016491">
    <property type="term" value="F:oxidoreductase activity"/>
    <property type="evidence" value="ECO:0007669"/>
    <property type="project" value="UniProtKB-KW"/>
</dbReference>
<comment type="similarity">
    <text evidence="1">Belongs to the short-chain dehydrogenases/reductases (SDR) family.</text>
</comment>
<evidence type="ECO:0000313" key="4">
    <source>
        <dbReference type="Proteomes" id="UP000245865"/>
    </source>
</evidence>
<name>A0A316J3G3_9HYPH</name>
<proteinExistence type="inferred from homology"/>
<sequence>MQLKDKVTLIVGGATGIGEGIVKRFASEGSKVVVADVNTDQGNKVVAEICANDVEASFFKADVSAMPDLENMVQHAVDTYGGIDIFWHNAGISNIKNIEEITEQDFDRVMAINLKAAVFGAKFVVPHMKKSGGGSMIFTASVSGMRPSPLGSIAYSVSKAGIIMLVRNLATYLGKYNIRVNAIAPWGVWTEMTEASLRKGDFEENKKNFVGKMPLGQFVSVDEIANAGLFLASAQAGNITGVCLPVDGGLATI</sequence>
<dbReference type="PRINTS" id="PR00081">
    <property type="entry name" value="GDHRDH"/>
</dbReference>
<dbReference type="PRINTS" id="PR00080">
    <property type="entry name" value="SDRFAMILY"/>
</dbReference>
<dbReference type="Proteomes" id="UP000245865">
    <property type="component" value="Unassembled WGS sequence"/>
</dbReference>